<comment type="similarity">
    <text evidence="1">Belongs to the ABC transporter superfamily.</text>
</comment>
<dbReference type="OrthoDB" id="8524638at2"/>
<dbReference type="GO" id="GO:0005524">
    <property type="term" value="F:ATP binding"/>
    <property type="evidence" value="ECO:0007669"/>
    <property type="project" value="UniProtKB-KW"/>
</dbReference>
<gene>
    <name evidence="6" type="ORF">E5334_04065</name>
</gene>
<keyword evidence="2" id="KW-0813">Transport</keyword>
<proteinExistence type="inferred from homology"/>
<dbReference type="InterPro" id="IPR003593">
    <property type="entry name" value="AAA+_ATPase"/>
</dbReference>
<dbReference type="InterPro" id="IPR017871">
    <property type="entry name" value="ABC_transporter-like_CS"/>
</dbReference>
<name>A0A4S2F1I3_9ACTN</name>
<evidence type="ECO:0000256" key="3">
    <source>
        <dbReference type="ARBA" id="ARBA00022741"/>
    </source>
</evidence>
<evidence type="ECO:0000313" key="7">
    <source>
        <dbReference type="Proteomes" id="UP000310263"/>
    </source>
</evidence>
<dbReference type="SMART" id="SM00382">
    <property type="entry name" value="AAA"/>
    <property type="match status" value="1"/>
</dbReference>
<dbReference type="AlphaFoldDB" id="A0A4S2F1I3"/>
<evidence type="ECO:0000259" key="5">
    <source>
        <dbReference type="PROSITE" id="PS50893"/>
    </source>
</evidence>
<comment type="caution">
    <text evidence="6">The sequence shown here is derived from an EMBL/GenBank/DDBJ whole genome shotgun (WGS) entry which is preliminary data.</text>
</comment>
<reference evidence="6 7" key="1">
    <citation type="submission" date="2019-04" db="EMBL/GenBank/DDBJ databases">
        <title>Microbes associate with the intestines of laboratory mice.</title>
        <authorList>
            <person name="Navarre W."/>
            <person name="Wong E."/>
            <person name="Huang K."/>
            <person name="Tropini C."/>
            <person name="Ng K."/>
            <person name="Yu B."/>
        </authorList>
    </citation>
    <scope>NUCLEOTIDE SEQUENCE [LARGE SCALE GENOMIC DNA]</scope>
    <source>
        <strain evidence="6 7">NM07_P-09</strain>
    </source>
</reference>
<dbReference type="Pfam" id="PF00005">
    <property type="entry name" value="ABC_tran"/>
    <property type="match status" value="1"/>
</dbReference>
<keyword evidence="7" id="KW-1185">Reference proteome</keyword>
<keyword evidence="4 6" id="KW-0067">ATP-binding</keyword>
<keyword evidence="3" id="KW-0547">Nucleotide-binding</keyword>
<dbReference type="Gene3D" id="3.40.50.300">
    <property type="entry name" value="P-loop containing nucleotide triphosphate hydrolases"/>
    <property type="match status" value="1"/>
</dbReference>
<evidence type="ECO:0000313" key="6">
    <source>
        <dbReference type="EMBL" id="TGY62595.1"/>
    </source>
</evidence>
<dbReference type="PROSITE" id="PS00211">
    <property type="entry name" value="ABC_TRANSPORTER_1"/>
    <property type="match status" value="1"/>
</dbReference>
<dbReference type="RefSeq" id="WP_136012325.1">
    <property type="nucleotide sequence ID" value="NZ_SRYE01000002.1"/>
</dbReference>
<dbReference type="EMBL" id="SRYE01000002">
    <property type="protein sequence ID" value="TGY62595.1"/>
    <property type="molecule type" value="Genomic_DNA"/>
</dbReference>
<accession>A0A4S2F1I3</accession>
<dbReference type="SUPFAM" id="SSF52540">
    <property type="entry name" value="P-loop containing nucleoside triphosphate hydrolases"/>
    <property type="match status" value="1"/>
</dbReference>
<dbReference type="PANTHER" id="PTHR43166">
    <property type="entry name" value="AMINO ACID IMPORT ATP-BINDING PROTEIN"/>
    <property type="match status" value="1"/>
</dbReference>
<protein>
    <submittedName>
        <fullName evidence="6">Amino acid ABC transporter ATP-binding protein</fullName>
    </submittedName>
</protein>
<dbReference type="InterPro" id="IPR050086">
    <property type="entry name" value="MetN_ABC_transporter-like"/>
</dbReference>
<organism evidence="6 7">
    <name type="scientific">Muricaecibacterium torontonense</name>
    <dbReference type="NCBI Taxonomy" id="3032871"/>
    <lineage>
        <taxon>Bacteria</taxon>
        <taxon>Bacillati</taxon>
        <taxon>Actinomycetota</taxon>
        <taxon>Coriobacteriia</taxon>
        <taxon>Coriobacteriales</taxon>
        <taxon>Atopobiaceae</taxon>
        <taxon>Muricaecibacterium</taxon>
    </lineage>
</organism>
<dbReference type="GO" id="GO:0016887">
    <property type="term" value="F:ATP hydrolysis activity"/>
    <property type="evidence" value="ECO:0007669"/>
    <property type="project" value="InterPro"/>
</dbReference>
<dbReference type="PROSITE" id="PS50893">
    <property type="entry name" value="ABC_TRANSPORTER_2"/>
    <property type="match status" value="1"/>
</dbReference>
<dbReference type="InterPro" id="IPR027417">
    <property type="entry name" value="P-loop_NTPase"/>
</dbReference>
<dbReference type="InterPro" id="IPR003439">
    <property type="entry name" value="ABC_transporter-like_ATP-bd"/>
</dbReference>
<evidence type="ECO:0000256" key="4">
    <source>
        <dbReference type="ARBA" id="ARBA00022840"/>
    </source>
</evidence>
<dbReference type="Proteomes" id="UP000310263">
    <property type="component" value="Unassembled WGS sequence"/>
</dbReference>
<evidence type="ECO:0000256" key="1">
    <source>
        <dbReference type="ARBA" id="ARBA00005417"/>
    </source>
</evidence>
<feature type="domain" description="ABC transporter" evidence="5">
    <location>
        <begin position="13"/>
        <end position="246"/>
    </location>
</feature>
<sequence>MSETAPKAAGLPLKLEHITKSFDGVPVLRDVSYEGEVRALAIIGPSGGGKSTLLRILGGLLAPDGGRLTVDGQPVSFDEESLRAYRARLGFVFQDGGLFRHMSARQNIEVPLQAVHGYGEQAAAQRASELLERLGLLDQAEKRPGQLSGGQRQRVAIARALAASPDLLLLDEPTSALDPEYTTEVLDVVSELKHAGTRFIIVTHEMGFAARACDTVAFLYGGRLLEAGPSRQLFDHPRTPELTRFLGRLLEWSL</sequence>
<evidence type="ECO:0000256" key="2">
    <source>
        <dbReference type="ARBA" id="ARBA00022448"/>
    </source>
</evidence>
<dbReference type="PANTHER" id="PTHR43166:SF4">
    <property type="entry name" value="PHOSPHONATES IMPORT ATP-BINDING PROTEIN PHNC"/>
    <property type="match status" value="1"/>
</dbReference>